<organism evidence="1 2">
    <name type="scientific">Portunus trituberculatus</name>
    <name type="common">Swimming crab</name>
    <name type="synonym">Neptunus trituberculatus</name>
    <dbReference type="NCBI Taxonomy" id="210409"/>
    <lineage>
        <taxon>Eukaryota</taxon>
        <taxon>Metazoa</taxon>
        <taxon>Ecdysozoa</taxon>
        <taxon>Arthropoda</taxon>
        <taxon>Crustacea</taxon>
        <taxon>Multicrustacea</taxon>
        <taxon>Malacostraca</taxon>
        <taxon>Eumalacostraca</taxon>
        <taxon>Eucarida</taxon>
        <taxon>Decapoda</taxon>
        <taxon>Pleocyemata</taxon>
        <taxon>Brachyura</taxon>
        <taxon>Eubrachyura</taxon>
        <taxon>Portunoidea</taxon>
        <taxon>Portunidae</taxon>
        <taxon>Portuninae</taxon>
        <taxon>Portunus</taxon>
    </lineage>
</organism>
<proteinExistence type="predicted"/>
<protein>
    <submittedName>
        <fullName evidence="1">Uncharacterized protein</fullName>
    </submittedName>
</protein>
<dbReference type="AlphaFoldDB" id="A0A5B7GRS6"/>
<reference evidence="1 2" key="1">
    <citation type="submission" date="2019-05" db="EMBL/GenBank/DDBJ databases">
        <title>Another draft genome of Portunus trituberculatus and its Hox gene families provides insights of decapod evolution.</title>
        <authorList>
            <person name="Jeong J.-H."/>
            <person name="Song I."/>
            <person name="Kim S."/>
            <person name="Choi T."/>
            <person name="Kim D."/>
            <person name="Ryu S."/>
            <person name="Kim W."/>
        </authorList>
    </citation>
    <scope>NUCLEOTIDE SEQUENCE [LARGE SCALE GENOMIC DNA]</scope>
    <source>
        <tissue evidence="1">Muscle</tissue>
    </source>
</reference>
<name>A0A5B7GRS6_PORTR</name>
<comment type="caution">
    <text evidence="1">The sequence shown here is derived from an EMBL/GenBank/DDBJ whole genome shotgun (WGS) entry which is preliminary data.</text>
</comment>
<dbReference type="EMBL" id="VSRR010016857">
    <property type="protein sequence ID" value="MPC59768.1"/>
    <property type="molecule type" value="Genomic_DNA"/>
</dbReference>
<keyword evidence="2" id="KW-1185">Reference proteome</keyword>
<evidence type="ECO:0000313" key="1">
    <source>
        <dbReference type="EMBL" id="MPC59768.1"/>
    </source>
</evidence>
<accession>A0A5B7GRS6</accession>
<dbReference type="Proteomes" id="UP000324222">
    <property type="component" value="Unassembled WGS sequence"/>
</dbReference>
<gene>
    <name evidence="1" type="ORF">E2C01_053796</name>
</gene>
<sequence length="93" mass="10481">MAYHRLYSSNANTAQHILFPSSGVIFCTSPAHPLSLLWCNFLHTDKVSTGCSAEKFNSHLDKYLWSVPDELPVPHYTSLCRAPTNPPIHNRTK</sequence>
<evidence type="ECO:0000313" key="2">
    <source>
        <dbReference type="Proteomes" id="UP000324222"/>
    </source>
</evidence>